<evidence type="ECO:0000313" key="2">
    <source>
        <dbReference type="Proteomes" id="UP000437736"/>
    </source>
</evidence>
<name>A0ABW9QSZ8_9ACTN</name>
<keyword evidence="2" id="KW-1185">Reference proteome</keyword>
<dbReference type="PANTHER" id="PTHR38009">
    <property type="entry name" value="CONSERVED HYPOTHETICAL PHAGE TAIL PROTEIN"/>
    <property type="match status" value="1"/>
</dbReference>
<comment type="caution">
    <text evidence="1">The sequence shown here is derived from an EMBL/GenBank/DDBJ whole genome shotgun (WGS) entry which is preliminary data.</text>
</comment>
<dbReference type="InterPro" id="IPR010667">
    <property type="entry name" value="Phage_T4_Gp19"/>
</dbReference>
<sequence>MAFNLQTVDPLIATNFFLTIGSDVVVNITSVDGLTLEIETADINQRTAKGVLVQHKTMSKPKWTGELNVKRLAPLDASSDELWKWFMSIRTTGMAAASRATQRKSGGISIYDASMTLVASWTFTEAWPSKIETEGLDVTKNDPVSETITLQYETLTRTK</sequence>
<dbReference type="Pfam" id="PF06841">
    <property type="entry name" value="Phage_T4_gp19"/>
    <property type="match status" value="1"/>
</dbReference>
<dbReference type="Proteomes" id="UP000437736">
    <property type="component" value="Unassembled WGS sequence"/>
</dbReference>
<evidence type="ECO:0008006" key="3">
    <source>
        <dbReference type="Google" id="ProtNLM"/>
    </source>
</evidence>
<reference evidence="1 2" key="1">
    <citation type="submission" date="2019-11" db="EMBL/GenBank/DDBJ databases">
        <title>Acidiferrimicrobium australis gen. nov., sp. nov., an acidophilic and obligately heterotrophic, member of the Actinobacteria that catalyses dissimilatory oxido- reduction of iron isolated from metal-rich acidic water in Chile.</title>
        <authorList>
            <person name="Gonzalez D."/>
            <person name="Huber K."/>
            <person name="Hedrich S."/>
            <person name="Rojas-Villalobos C."/>
            <person name="Quatrini R."/>
            <person name="Dinamarca M.A."/>
            <person name="Schwarz A."/>
            <person name="Canales C."/>
            <person name="Nancucheo I."/>
        </authorList>
    </citation>
    <scope>NUCLEOTIDE SEQUENCE [LARGE SCALE GENOMIC DNA]</scope>
    <source>
        <strain evidence="1 2">USS-CCA1</strain>
    </source>
</reference>
<protein>
    <recommendedName>
        <fullName evidence="3">Phage tail protein</fullName>
    </recommendedName>
</protein>
<evidence type="ECO:0000313" key="1">
    <source>
        <dbReference type="EMBL" id="MST32954.1"/>
    </source>
</evidence>
<dbReference type="PANTHER" id="PTHR38009:SF1">
    <property type="entry name" value="CONSERVED HYPOTHETICAL PHAGE TAIL PROTEIN"/>
    <property type="match status" value="1"/>
</dbReference>
<dbReference type="InterPro" id="IPR011747">
    <property type="entry name" value="CHP02241"/>
</dbReference>
<organism evidence="1 2">
    <name type="scientific">Acidiferrimicrobium australe</name>
    <dbReference type="NCBI Taxonomy" id="2664430"/>
    <lineage>
        <taxon>Bacteria</taxon>
        <taxon>Bacillati</taxon>
        <taxon>Actinomycetota</taxon>
        <taxon>Acidimicrobiia</taxon>
        <taxon>Acidimicrobiales</taxon>
        <taxon>Acidimicrobiaceae</taxon>
        <taxon>Acidiferrimicrobium</taxon>
    </lineage>
</organism>
<accession>A0ABW9QSZ8</accession>
<gene>
    <name evidence="1" type="ORF">GHK86_09520</name>
</gene>
<proteinExistence type="predicted"/>
<dbReference type="EMBL" id="WJHE01000441">
    <property type="protein sequence ID" value="MST32954.1"/>
    <property type="molecule type" value="Genomic_DNA"/>
</dbReference>